<dbReference type="InterPro" id="IPR008969">
    <property type="entry name" value="CarboxyPept-like_regulatory"/>
</dbReference>
<proteinExistence type="predicted"/>
<dbReference type="AlphaFoldDB" id="A0A212K033"/>
<protein>
    <recommendedName>
        <fullName evidence="2">Outer membrane protein</fullName>
    </recommendedName>
</protein>
<reference evidence="1" key="1">
    <citation type="submission" date="2016-04" db="EMBL/GenBank/DDBJ databases">
        <authorList>
            <person name="Evans L.H."/>
            <person name="Alamgir A."/>
            <person name="Owens N."/>
            <person name="Weber N.D."/>
            <person name="Virtaneva K."/>
            <person name="Barbian K."/>
            <person name="Babar A."/>
            <person name="Rosenke K."/>
        </authorList>
    </citation>
    <scope>NUCLEOTIDE SEQUENCE</scope>
    <source>
        <strain evidence="1">86-1</strain>
    </source>
</reference>
<name>A0A212K033_9BACT</name>
<evidence type="ECO:0008006" key="2">
    <source>
        <dbReference type="Google" id="ProtNLM"/>
    </source>
</evidence>
<dbReference type="EMBL" id="FLUM01000003">
    <property type="protein sequence ID" value="SBW05069.1"/>
    <property type="molecule type" value="Genomic_DNA"/>
</dbReference>
<dbReference type="Pfam" id="PF18939">
    <property type="entry name" value="DUF5686"/>
    <property type="match status" value="1"/>
</dbReference>
<evidence type="ECO:0000313" key="1">
    <source>
        <dbReference type="EMBL" id="SBW05069.1"/>
    </source>
</evidence>
<dbReference type="Gene3D" id="2.60.40.1120">
    <property type="entry name" value="Carboxypeptidase-like, regulatory domain"/>
    <property type="match status" value="1"/>
</dbReference>
<sequence>MSEIPQYIIGRKMMLLLSLFLIICGTVCAQSLTTVRGTVRDAVTKEKLPFVTVVFDKTTIGTFSDEEGEFRLSNRGNNTSVTASLLGYKSETITIPVGRTTTIEINLEPEDKLLKEVIVRPQKEKYSKKNNPAVELIKKVIAHKDENNITDLNYYQYKEYERIFFALNEYHPDMPLLKKYKFLPNYADTSMIDNKIILPFSVRERISDVFYKKENNSTKRIVKGYHIEGLDKTFDTEGLDAIIKEVFKDISIYDNSINLLLQPFVSPLSEHSAVNFYRWYLSDTVTIDEDRYVKLDFAPFNSRDIGFTGNLYISLDSMYAVKRAVIRTPKKMNINFVQELIIQHDFKKSADNKWIPMEERMAIDVTMVDLVKFYIDKTRTYVDFVENQPMDPVFALSAPEVFEKDYLKRDKNFWADNRPAEHKKDYRMDEMLEDVNKVFLFRLLLRTGDVLSTGYFPTSKDPETNKLEIGTIPTFYSFNKTEGNRFRMTLSTTKNLHQHLFLYGYAAYGTRDEKFKYYGEATWAFNKIEKHKDEYPKNNLIVAYKYDINTLGQRYTQAERDNILMSIQASGNSKMTYNRQTQIAWDKEFYGGFSFKLTGQTFDERPAANIVFEKMGENGNVYRVDRVKTTEAMLALRYAPNEKFFQQRRKRHSIPSPRLVTNLTHTMALENVFGGQYHYNKTSLAISKQFWVAPYGKIYLSAQAEKIWGETPFPFLITPSANNSYTIQRGNYYLIEPLEFMHDAQASWEIYYHMGGWFLNRVPFLKVLKWREVFGFRGFIGSLSNKNNPEHNKNLLIFPQDTYTTNRGPYMEYNIGIENIFKLFRIDYVRRINYLDHPNVDKDGFRVSFELNF</sequence>
<dbReference type="SUPFAM" id="SSF49464">
    <property type="entry name" value="Carboxypeptidase regulatory domain-like"/>
    <property type="match status" value="1"/>
</dbReference>
<dbReference type="Pfam" id="PF13715">
    <property type="entry name" value="CarbopepD_reg_2"/>
    <property type="match status" value="1"/>
</dbReference>
<dbReference type="RefSeq" id="WP_296943241.1">
    <property type="nucleotide sequence ID" value="NZ_LT599032.1"/>
</dbReference>
<gene>
    <name evidence="1" type="ORF">KL86DYS1_31009</name>
</gene>
<dbReference type="InterPro" id="IPR043741">
    <property type="entry name" value="DUF5686"/>
</dbReference>
<organism evidence="1">
    <name type="scientific">uncultured Dysgonomonas sp</name>
    <dbReference type="NCBI Taxonomy" id="206096"/>
    <lineage>
        <taxon>Bacteria</taxon>
        <taxon>Pseudomonadati</taxon>
        <taxon>Bacteroidota</taxon>
        <taxon>Bacteroidia</taxon>
        <taxon>Bacteroidales</taxon>
        <taxon>Dysgonomonadaceae</taxon>
        <taxon>Dysgonomonas</taxon>
        <taxon>environmental samples</taxon>
    </lineage>
</organism>
<accession>A0A212K033</accession>